<organism evidence="3 4">
    <name type="scientific">Mesorhabditis spiculigera</name>
    <dbReference type="NCBI Taxonomy" id="96644"/>
    <lineage>
        <taxon>Eukaryota</taxon>
        <taxon>Metazoa</taxon>
        <taxon>Ecdysozoa</taxon>
        <taxon>Nematoda</taxon>
        <taxon>Chromadorea</taxon>
        <taxon>Rhabditida</taxon>
        <taxon>Rhabditina</taxon>
        <taxon>Rhabditomorpha</taxon>
        <taxon>Rhabditoidea</taxon>
        <taxon>Rhabditidae</taxon>
        <taxon>Mesorhabditinae</taxon>
        <taxon>Mesorhabditis</taxon>
    </lineage>
</organism>
<evidence type="ECO:0000259" key="2">
    <source>
        <dbReference type="Pfam" id="PF25096"/>
    </source>
</evidence>
<dbReference type="Proteomes" id="UP001177023">
    <property type="component" value="Unassembled WGS sequence"/>
</dbReference>
<comment type="caution">
    <text evidence="3">The sequence shown here is derived from an EMBL/GenBank/DDBJ whole genome shotgun (WGS) entry which is preliminary data.</text>
</comment>
<feature type="non-terminal residue" evidence="3">
    <location>
        <position position="1"/>
    </location>
</feature>
<protein>
    <recommendedName>
        <fullName evidence="2">DUF7808 domain-containing protein</fullName>
    </recommendedName>
</protein>
<reference evidence="3" key="1">
    <citation type="submission" date="2023-06" db="EMBL/GenBank/DDBJ databases">
        <authorList>
            <person name="Delattre M."/>
        </authorList>
    </citation>
    <scope>NUCLEOTIDE SEQUENCE</scope>
    <source>
        <strain evidence="3">AF72</strain>
    </source>
</reference>
<keyword evidence="4" id="KW-1185">Reference proteome</keyword>
<dbReference type="EMBL" id="CATQJA010002290">
    <property type="protein sequence ID" value="CAJ0570329.1"/>
    <property type="molecule type" value="Genomic_DNA"/>
</dbReference>
<name>A0AA36CJR3_9BILA</name>
<feature type="domain" description="DUF7808" evidence="2">
    <location>
        <begin position="18"/>
        <end position="148"/>
    </location>
</feature>
<sequence length="148" mass="16927">MDRKLLLLAVIFGVVTTYHQYREVICKTKDNRNRGGPDKAKCLINIKNEELDRGKDGPLGAGCFTEKPGRGEPKEICDLVCPKAHTVFVAHIDVGHRGCFNYYNYELEQRKNEWFLMRSGECANSTITFRIGCKFDDPFNVTFKSDNE</sequence>
<proteinExistence type="predicted"/>
<dbReference type="PANTHER" id="PTHR34493:SF4">
    <property type="entry name" value="PROTEIN CBG13422"/>
    <property type="match status" value="1"/>
</dbReference>
<dbReference type="InterPro" id="IPR056710">
    <property type="entry name" value="DUF7808"/>
</dbReference>
<evidence type="ECO:0000313" key="3">
    <source>
        <dbReference type="EMBL" id="CAJ0570329.1"/>
    </source>
</evidence>
<dbReference type="PANTHER" id="PTHR34493">
    <property type="entry name" value="PROTEIN CBG13422-RELATED"/>
    <property type="match status" value="1"/>
</dbReference>
<dbReference type="Pfam" id="PF25096">
    <property type="entry name" value="DUF7808"/>
    <property type="match status" value="1"/>
</dbReference>
<accession>A0AA36CJR3</accession>
<keyword evidence="1" id="KW-0732">Signal</keyword>
<gene>
    <name evidence="3" type="ORF">MSPICULIGERA_LOCUS8771</name>
</gene>
<feature type="chain" id="PRO_5041343877" description="DUF7808 domain-containing protein" evidence="1">
    <location>
        <begin position="18"/>
        <end position="148"/>
    </location>
</feature>
<feature type="signal peptide" evidence="1">
    <location>
        <begin position="1"/>
        <end position="17"/>
    </location>
</feature>
<dbReference type="AlphaFoldDB" id="A0AA36CJR3"/>
<evidence type="ECO:0000313" key="4">
    <source>
        <dbReference type="Proteomes" id="UP001177023"/>
    </source>
</evidence>
<evidence type="ECO:0000256" key="1">
    <source>
        <dbReference type="SAM" id="SignalP"/>
    </source>
</evidence>